<sequence length="165" mass="19445">MNQTRVVLLFKHTANKQVAQLPDQTIQIQKYNLNRWSDMLIAQFPITRSCWSTFQTVKLLSQVVDDIQQYSQRLKLLVHFLESQTEQQQAVYAEISICEIKFTQRSILFDPLPYWQVATRIKNLLLNKPLLRHDAQFQQVFQDIKSQLLISSYGSRFVAERIASR</sequence>
<keyword evidence="3" id="KW-1185">Reference proteome</keyword>
<gene>
    <name evidence="1" type="ORF">POCTA_138.1.T0470001</name>
    <name evidence="2" type="ORF">POCTA_138.1.T0470003</name>
</gene>
<dbReference type="Proteomes" id="UP000683925">
    <property type="component" value="Unassembled WGS sequence"/>
</dbReference>
<organism evidence="1 3">
    <name type="scientific">Paramecium octaurelia</name>
    <dbReference type="NCBI Taxonomy" id="43137"/>
    <lineage>
        <taxon>Eukaryota</taxon>
        <taxon>Sar</taxon>
        <taxon>Alveolata</taxon>
        <taxon>Ciliophora</taxon>
        <taxon>Intramacronucleata</taxon>
        <taxon>Oligohymenophorea</taxon>
        <taxon>Peniculida</taxon>
        <taxon>Parameciidae</taxon>
        <taxon>Paramecium</taxon>
    </lineage>
</organism>
<evidence type="ECO:0000313" key="3">
    <source>
        <dbReference type="Proteomes" id="UP000683925"/>
    </source>
</evidence>
<dbReference type="EMBL" id="CAJJDP010000047">
    <property type="protein sequence ID" value="CAD8165557.1"/>
    <property type="molecule type" value="Genomic_DNA"/>
</dbReference>
<comment type="caution">
    <text evidence="1">The sequence shown here is derived from an EMBL/GenBank/DDBJ whole genome shotgun (WGS) entry which is preliminary data.</text>
</comment>
<proteinExistence type="predicted"/>
<evidence type="ECO:0000313" key="2">
    <source>
        <dbReference type="EMBL" id="CAD8165557.1"/>
    </source>
</evidence>
<dbReference type="EMBL" id="CAJJDP010000047">
    <property type="protein sequence ID" value="CAD8165555.1"/>
    <property type="molecule type" value="Genomic_DNA"/>
</dbReference>
<reference evidence="1" key="1">
    <citation type="submission" date="2021-01" db="EMBL/GenBank/DDBJ databases">
        <authorList>
            <consortium name="Genoscope - CEA"/>
            <person name="William W."/>
        </authorList>
    </citation>
    <scope>NUCLEOTIDE SEQUENCE</scope>
</reference>
<accession>A0A8S1UM12</accession>
<name>A0A8S1UM12_PAROT</name>
<dbReference type="AlphaFoldDB" id="A0A8S1UM12"/>
<evidence type="ECO:0000313" key="1">
    <source>
        <dbReference type="EMBL" id="CAD8165555.1"/>
    </source>
</evidence>
<protein>
    <submittedName>
        <fullName evidence="1">Uncharacterized protein</fullName>
    </submittedName>
</protein>